<dbReference type="PANTHER" id="PTHR21257:SF52">
    <property type="entry name" value="DELTA(14)-STEROL REDUCTASE TM7SF2"/>
    <property type="match status" value="1"/>
</dbReference>
<comment type="subcellular location">
    <subcellularLocation>
        <location evidence="1">Membrane</location>
        <topology evidence="1">Multi-pass membrane protein</topology>
    </subcellularLocation>
</comment>
<gene>
    <name evidence="7" type="ORF">TSOC_005481</name>
</gene>
<evidence type="ECO:0000256" key="2">
    <source>
        <dbReference type="ARBA" id="ARBA00005402"/>
    </source>
</evidence>
<name>A0A2J8A642_9CHLO</name>
<organism evidence="7 8">
    <name type="scientific">Tetrabaena socialis</name>
    <dbReference type="NCBI Taxonomy" id="47790"/>
    <lineage>
        <taxon>Eukaryota</taxon>
        <taxon>Viridiplantae</taxon>
        <taxon>Chlorophyta</taxon>
        <taxon>core chlorophytes</taxon>
        <taxon>Chlorophyceae</taxon>
        <taxon>CS clade</taxon>
        <taxon>Chlamydomonadales</taxon>
        <taxon>Tetrabaenaceae</taxon>
        <taxon>Tetrabaena</taxon>
    </lineage>
</organism>
<keyword evidence="8" id="KW-1185">Reference proteome</keyword>
<evidence type="ECO:0000256" key="4">
    <source>
        <dbReference type="ARBA" id="ARBA00022989"/>
    </source>
</evidence>
<sequence>MHSWKHGAAGLGSLFWRALASGRQHLSGLRPYPAYDFWMGRELNPRLLRGAFDLKEFCELYPGLIGWALVNLGMAHKQLAVQGSVSTSMVLVNAFQLYYVADSLW</sequence>
<evidence type="ECO:0000256" key="3">
    <source>
        <dbReference type="ARBA" id="ARBA00022692"/>
    </source>
</evidence>
<evidence type="ECO:0000256" key="1">
    <source>
        <dbReference type="ARBA" id="ARBA00004141"/>
    </source>
</evidence>
<comment type="similarity">
    <text evidence="2">Belongs to the ERG4/ERG24 family.</text>
</comment>
<dbReference type="GO" id="GO:0050613">
    <property type="term" value="F:Delta14-sterol reductase activity"/>
    <property type="evidence" value="ECO:0007669"/>
    <property type="project" value="TreeGrafter"/>
</dbReference>
<protein>
    <submittedName>
        <fullName evidence="7">Lamin-B receptor</fullName>
    </submittedName>
</protein>
<comment type="caution">
    <text evidence="7">The sequence shown here is derived from an EMBL/GenBank/DDBJ whole genome shotgun (WGS) entry which is preliminary data.</text>
</comment>
<evidence type="ECO:0000256" key="6">
    <source>
        <dbReference type="SAM" id="SignalP"/>
    </source>
</evidence>
<accession>A0A2J8A642</accession>
<keyword evidence="6" id="KW-0732">Signal</keyword>
<dbReference type="InterPro" id="IPR001171">
    <property type="entry name" value="ERG24_DHCR-like"/>
</dbReference>
<dbReference type="Proteomes" id="UP000236333">
    <property type="component" value="Unassembled WGS sequence"/>
</dbReference>
<dbReference type="PANTHER" id="PTHR21257">
    <property type="entry name" value="DELTA(14)-STEROL REDUCTASE"/>
    <property type="match status" value="1"/>
</dbReference>
<dbReference type="Pfam" id="PF01222">
    <property type="entry name" value="ERG4_ERG24"/>
    <property type="match status" value="1"/>
</dbReference>
<feature type="chain" id="PRO_5014433425" evidence="6">
    <location>
        <begin position="21"/>
        <end position="105"/>
    </location>
</feature>
<keyword evidence="4" id="KW-1133">Transmembrane helix</keyword>
<keyword evidence="3" id="KW-0812">Transmembrane</keyword>
<evidence type="ECO:0000313" key="7">
    <source>
        <dbReference type="EMBL" id="PNH08001.1"/>
    </source>
</evidence>
<reference evidence="7 8" key="1">
    <citation type="journal article" date="2017" name="Mol. Biol. Evol.">
        <title>The 4-celled Tetrabaena socialis nuclear genome reveals the essential components for genetic control of cell number at the origin of multicellularity in the volvocine lineage.</title>
        <authorList>
            <person name="Featherston J."/>
            <person name="Arakaki Y."/>
            <person name="Hanschen E.R."/>
            <person name="Ferris P.J."/>
            <person name="Michod R.E."/>
            <person name="Olson B.J.S.C."/>
            <person name="Nozaki H."/>
            <person name="Durand P.M."/>
        </authorList>
    </citation>
    <scope>NUCLEOTIDE SEQUENCE [LARGE SCALE GENOMIC DNA]</scope>
    <source>
        <strain evidence="7 8">NIES-571</strain>
    </source>
</reference>
<dbReference type="GO" id="GO:0005789">
    <property type="term" value="C:endoplasmic reticulum membrane"/>
    <property type="evidence" value="ECO:0007669"/>
    <property type="project" value="TreeGrafter"/>
</dbReference>
<keyword evidence="7" id="KW-0675">Receptor</keyword>
<dbReference type="AlphaFoldDB" id="A0A2J8A642"/>
<dbReference type="EMBL" id="PGGS01000150">
    <property type="protein sequence ID" value="PNH08001.1"/>
    <property type="molecule type" value="Genomic_DNA"/>
</dbReference>
<feature type="signal peptide" evidence="6">
    <location>
        <begin position="1"/>
        <end position="20"/>
    </location>
</feature>
<evidence type="ECO:0000256" key="5">
    <source>
        <dbReference type="ARBA" id="ARBA00023136"/>
    </source>
</evidence>
<dbReference type="OrthoDB" id="5326588at2759"/>
<evidence type="ECO:0000313" key="8">
    <source>
        <dbReference type="Proteomes" id="UP000236333"/>
    </source>
</evidence>
<proteinExistence type="inferred from homology"/>
<dbReference type="GO" id="GO:0016126">
    <property type="term" value="P:sterol biosynthetic process"/>
    <property type="evidence" value="ECO:0007669"/>
    <property type="project" value="InterPro"/>
</dbReference>
<keyword evidence="5" id="KW-0472">Membrane</keyword>